<dbReference type="Gene3D" id="3.30.420.10">
    <property type="entry name" value="Ribonuclease H-like superfamily/Ribonuclease H"/>
    <property type="match status" value="1"/>
</dbReference>
<reference evidence="1 2" key="2">
    <citation type="submission" date="2013-11" db="EMBL/GenBank/DDBJ databases">
        <title>The Genome Sequence of Phytophthora parasitica INRA-310.</title>
        <authorList>
            <consortium name="The Broad Institute Genomics Platform"/>
            <person name="Russ C."/>
            <person name="Tyler B."/>
            <person name="Panabieres F."/>
            <person name="Shan W."/>
            <person name="Tripathy S."/>
            <person name="Grunwald N."/>
            <person name="Machado M."/>
            <person name="Johnson C.S."/>
            <person name="Arredondo F."/>
            <person name="Hong C."/>
            <person name="Coffey M."/>
            <person name="Young S.K."/>
            <person name="Zeng Q."/>
            <person name="Gargeya S."/>
            <person name="Fitzgerald M."/>
            <person name="Abouelleil A."/>
            <person name="Alvarado L."/>
            <person name="Chapman S.B."/>
            <person name="Gainer-Dewar J."/>
            <person name="Goldberg J."/>
            <person name="Griggs A."/>
            <person name="Gujja S."/>
            <person name="Hansen M."/>
            <person name="Howarth C."/>
            <person name="Imamovic A."/>
            <person name="Ireland A."/>
            <person name="Larimer J."/>
            <person name="McCowan C."/>
            <person name="Murphy C."/>
            <person name="Pearson M."/>
            <person name="Poon T.W."/>
            <person name="Priest M."/>
            <person name="Roberts A."/>
            <person name="Saif S."/>
            <person name="Shea T."/>
            <person name="Sykes S."/>
            <person name="Wortman J."/>
            <person name="Nusbaum C."/>
            <person name="Birren B."/>
        </authorList>
    </citation>
    <scope>NUCLEOTIDE SEQUENCE [LARGE SCALE GENOMIC DNA]</scope>
    <source>
        <strain evidence="1 2">INRA-310</strain>
    </source>
</reference>
<dbReference type="RefSeq" id="XP_008915344.1">
    <property type="nucleotide sequence ID" value="XM_008917096.1"/>
</dbReference>
<dbReference type="Proteomes" id="UP000018817">
    <property type="component" value="Unassembled WGS sequence"/>
</dbReference>
<evidence type="ECO:0000313" key="1">
    <source>
        <dbReference type="EMBL" id="ETM99303.1"/>
    </source>
</evidence>
<proteinExistence type="predicted"/>
<dbReference type="GO" id="GO:0003676">
    <property type="term" value="F:nucleic acid binding"/>
    <property type="evidence" value="ECO:0007669"/>
    <property type="project" value="InterPro"/>
</dbReference>
<reference evidence="2" key="1">
    <citation type="submission" date="2011-12" db="EMBL/GenBank/DDBJ databases">
        <authorList>
            <consortium name="The Broad Institute Genome Sequencing Platform"/>
            <person name="Russ C."/>
            <person name="Tyler B."/>
            <person name="Panabieres F."/>
            <person name="Shan W."/>
            <person name="Tripathy S."/>
            <person name="Grunwald N."/>
            <person name="Machado M."/>
            <person name="Young S.K."/>
            <person name="Zeng Q."/>
            <person name="Gargeya S."/>
            <person name="Fitzgerald M."/>
            <person name="Haas B."/>
            <person name="Abouelleil A."/>
            <person name="Alvarado L."/>
            <person name="Arachchi H.M."/>
            <person name="Berlin A."/>
            <person name="Chapman S.B."/>
            <person name="Gearin G."/>
            <person name="Goldberg J."/>
            <person name="Griggs A."/>
            <person name="Gujja S."/>
            <person name="Hansen M."/>
            <person name="Heiman D."/>
            <person name="Howarth C."/>
            <person name="Larimer J."/>
            <person name="Lui A."/>
            <person name="MacDonald P.J.P."/>
            <person name="McCowen C."/>
            <person name="Montmayeur A."/>
            <person name="Murphy C."/>
            <person name="Neiman D."/>
            <person name="Pearson M."/>
            <person name="Priest M."/>
            <person name="Roberts A."/>
            <person name="Saif S."/>
            <person name="Shea T."/>
            <person name="Sisk P."/>
            <person name="Stolte C."/>
            <person name="Sykes S."/>
            <person name="Wortman J."/>
            <person name="Nusbaum C."/>
            <person name="Birren B."/>
        </authorList>
    </citation>
    <scope>NUCLEOTIDE SEQUENCE [LARGE SCALE GENOMIC DNA]</scope>
    <source>
        <strain evidence="2">INRA-310</strain>
    </source>
</reference>
<organism evidence="1 2">
    <name type="scientific">Phytophthora nicotianae (strain INRA-310)</name>
    <name type="common">Phytophthora parasitica</name>
    <dbReference type="NCBI Taxonomy" id="761204"/>
    <lineage>
        <taxon>Eukaryota</taxon>
        <taxon>Sar</taxon>
        <taxon>Stramenopiles</taxon>
        <taxon>Oomycota</taxon>
        <taxon>Peronosporomycetes</taxon>
        <taxon>Peronosporales</taxon>
        <taxon>Peronosporaceae</taxon>
        <taxon>Phytophthora</taxon>
    </lineage>
</organism>
<dbReference type="EMBL" id="KI669654">
    <property type="protein sequence ID" value="ETM99303.1"/>
    <property type="molecule type" value="Genomic_DNA"/>
</dbReference>
<dbReference type="InterPro" id="IPR036397">
    <property type="entry name" value="RNaseH_sf"/>
</dbReference>
<dbReference type="AlphaFoldDB" id="W2PGI3"/>
<sequence>MDESAKIVIQQDNAYPHIATDDPRFLKAVAQGKRQEQHLTRDFDELIAVVKVAYWELPPPTINAAFLRLQTTMNKCIEEKGENDFKPVHNMGKVHLAKEGRLPLSIRCSITASEVLSLP</sequence>
<dbReference type="GeneID" id="20187412"/>
<dbReference type="VEuPathDB" id="FungiDB:PPTG_18548"/>
<accession>W2PGI3</accession>
<gene>
    <name evidence="1" type="ORF">PPTG_18548</name>
</gene>
<dbReference type="PANTHER" id="PTHR47169:SF2">
    <property type="entry name" value="OS01G0541250 PROTEIN"/>
    <property type="match status" value="1"/>
</dbReference>
<name>W2PGI3_PHYN3</name>
<evidence type="ECO:0000313" key="2">
    <source>
        <dbReference type="Proteomes" id="UP000018817"/>
    </source>
</evidence>
<dbReference type="PANTHER" id="PTHR47169">
    <property type="entry name" value="OS01G0541250 PROTEIN"/>
    <property type="match status" value="1"/>
</dbReference>
<protein>
    <submittedName>
        <fullName evidence="1">Uncharacterized protein</fullName>
    </submittedName>
</protein>